<reference evidence="5 6" key="1">
    <citation type="submission" date="2019-10" db="EMBL/GenBank/DDBJ databases">
        <title>Glaciimonas soli sp. nov., a psychrophilic bacterium isolated from the forest soil of a high elevation mountain in Taiwan.</title>
        <authorList>
            <person name="Wang L.-T."/>
            <person name="Shieh W.Y."/>
        </authorList>
    </citation>
    <scope>NUCLEOTIDE SEQUENCE [LARGE SCALE GENOMIC DNA]</scope>
    <source>
        <strain evidence="5 6">GS1</strain>
    </source>
</reference>
<proteinExistence type="inferred from homology"/>
<keyword evidence="6" id="KW-1185">Reference proteome</keyword>
<dbReference type="Gene3D" id="3.90.470.20">
    <property type="entry name" value="4'-phosphopantetheinyl transferase domain"/>
    <property type="match status" value="2"/>
</dbReference>
<dbReference type="GO" id="GO:0000287">
    <property type="term" value="F:magnesium ion binding"/>
    <property type="evidence" value="ECO:0007669"/>
    <property type="project" value="InterPro"/>
</dbReference>
<dbReference type="PANTHER" id="PTHR12215:SF10">
    <property type="entry name" value="L-AMINOADIPATE-SEMIALDEHYDE DEHYDROGENASE-PHOSPHOPANTETHEINYL TRANSFERASE"/>
    <property type="match status" value="1"/>
</dbReference>
<dbReference type="InterPro" id="IPR008278">
    <property type="entry name" value="4-PPantetheinyl_Trfase_dom"/>
</dbReference>
<sequence length="261" mass="30149">MMRLELDTKRIDLWCAFPAEITDESLLQTYRDLLSDEERVQQQRFYFAKDRQRYLVTRVLARTVLSRYGSVAPEQWVFAANAYGKPHINFGTGLDKKISFNITHADNLIIIAVTCDHALGLDTENNQDRSISQDLAEHSFAPEEVVDFCAQPADQQQQRFFEYWTLKESYIKARGMGLSIPLQQFSFSFPREDEIALALAPELNDTPARWRFWQFKMAGNYLVALCAEKVEPEPPSLIFKQVVPLVSEQEIDYQLLRVNAA</sequence>
<evidence type="ECO:0000259" key="3">
    <source>
        <dbReference type="Pfam" id="PF01648"/>
    </source>
</evidence>
<dbReference type="EMBL" id="WINI01000005">
    <property type="protein sequence ID" value="MQR01159.1"/>
    <property type="molecule type" value="Genomic_DNA"/>
</dbReference>
<dbReference type="AlphaFoldDB" id="A0A843YMR0"/>
<dbReference type="SUPFAM" id="SSF56214">
    <property type="entry name" value="4'-phosphopantetheinyl transferase"/>
    <property type="match status" value="2"/>
</dbReference>
<comment type="similarity">
    <text evidence="1">Belongs to the P-Pant transferase superfamily. Gsp/Sfp/HetI/AcpT family.</text>
</comment>
<dbReference type="RefSeq" id="WP_153234795.1">
    <property type="nucleotide sequence ID" value="NZ_WINI01000005.1"/>
</dbReference>
<gene>
    <name evidence="5" type="ORF">GEV47_10770</name>
</gene>
<dbReference type="GO" id="GO:0019878">
    <property type="term" value="P:lysine biosynthetic process via aminoadipic acid"/>
    <property type="evidence" value="ECO:0007669"/>
    <property type="project" value="TreeGrafter"/>
</dbReference>
<feature type="domain" description="4'-phosphopantetheinyl transferase N-terminal" evidence="4">
    <location>
        <begin position="29"/>
        <end position="113"/>
    </location>
</feature>
<dbReference type="Pfam" id="PF22624">
    <property type="entry name" value="AASDHPPT_N"/>
    <property type="match status" value="1"/>
</dbReference>
<name>A0A843YMR0_9BURK</name>
<dbReference type="Pfam" id="PF01648">
    <property type="entry name" value="ACPS"/>
    <property type="match status" value="1"/>
</dbReference>
<dbReference type="GO" id="GO:0005829">
    <property type="term" value="C:cytosol"/>
    <property type="evidence" value="ECO:0007669"/>
    <property type="project" value="TreeGrafter"/>
</dbReference>
<feature type="domain" description="4'-phosphopantetheinyl transferase" evidence="3">
    <location>
        <begin position="119"/>
        <end position="226"/>
    </location>
</feature>
<evidence type="ECO:0000256" key="1">
    <source>
        <dbReference type="ARBA" id="ARBA00010990"/>
    </source>
</evidence>
<evidence type="ECO:0000259" key="4">
    <source>
        <dbReference type="Pfam" id="PF22624"/>
    </source>
</evidence>
<accession>A0A843YMR0</accession>
<dbReference type="Proteomes" id="UP000451565">
    <property type="component" value="Unassembled WGS sequence"/>
</dbReference>
<protein>
    <submittedName>
        <fullName evidence="5">4'-phosphopantetheinyl transferase superfamily protein</fullName>
    </submittedName>
</protein>
<dbReference type="OrthoDB" id="9808281at2"/>
<dbReference type="InterPro" id="IPR050559">
    <property type="entry name" value="P-Pant_transferase_sf"/>
</dbReference>
<dbReference type="InterPro" id="IPR037143">
    <property type="entry name" value="4-PPantetheinyl_Trfase_dom_sf"/>
</dbReference>
<organism evidence="5 6">
    <name type="scientific">Glaciimonas soli</name>
    <dbReference type="NCBI Taxonomy" id="2590999"/>
    <lineage>
        <taxon>Bacteria</taxon>
        <taxon>Pseudomonadati</taxon>
        <taxon>Pseudomonadota</taxon>
        <taxon>Betaproteobacteria</taxon>
        <taxon>Burkholderiales</taxon>
        <taxon>Oxalobacteraceae</taxon>
        <taxon>Glaciimonas</taxon>
    </lineage>
</organism>
<dbReference type="InterPro" id="IPR055066">
    <property type="entry name" value="AASDHPPT_N"/>
</dbReference>
<evidence type="ECO:0000256" key="2">
    <source>
        <dbReference type="ARBA" id="ARBA00022679"/>
    </source>
</evidence>
<evidence type="ECO:0000313" key="6">
    <source>
        <dbReference type="Proteomes" id="UP000451565"/>
    </source>
</evidence>
<keyword evidence="2 5" id="KW-0808">Transferase</keyword>
<comment type="caution">
    <text evidence="5">The sequence shown here is derived from an EMBL/GenBank/DDBJ whole genome shotgun (WGS) entry which is preliminary data.</text>
</comment>
<dbReference type="PANTHER" id="PTHR12215">
    <property type="entry name" value="PHOSPHOPANTETHEINE TRANSFERASE"/>
    <property type="match status" value="1"/>
</dbReference>
<dbReference type="GO" id="GO:0008897">
    <property type="term" value="F:holo-[acyl-carrier-protein] synthase activity"/>
    <property type="evidence" value="ECO:0007669"/>
    <property type="project" value="InterPro"/>
</dbReference>
<evidence type="ECO:0000313" key="5">
    <source>
        <dbReference type="EMBL" id="MQR01159.1"/>
    </source>
</evidence>